<evidence type="ECO:0000256" key="5">
    <source>
        <dbReference type="HAMAP-Rule" id="MF_01114"/>
    </source>
</evidence>
<dbReference type="PANTHER" id="PTHR33602">
    <property type="entry name" value="REGULATORY PROTEIN RECX FAMILY PROTEIN"/>
    <property type="match status" value="1"/>
</dbReference>
<protein>
    <recommendedName>
        <fullName evidence="3 5">Regulatory protein RecX</fullName>
    </recommendedName>
</protein>
<organism evidence="9 10">
    <name type="scientific">Candidatus Alectryocaccomicrobium excrementavium</name>
    <dbReference type="NCBI Taxonomy" id="2840668"/>
    <lineage>
        <taxon>Bacteria</taxon>
        <taxon>Bacillati</taxon>
        <taxon>Bacillota</taxon>
        <taxon>Clostridia</taxon>
        <taxon>Candidatus Alectryocaccomicrobium</taxon>
    </lineage>
</organism>
<evidence type="ECO:0000259" key="8">
    <source>
        <dbReference type="Pfam" id="PF21982"/>
    </source>
</evidence>
<evidence type="ECO:0000256" key="3">
    <source>
        <dbReference type="ARBA" id="ARBA00018111"/>
    </source>
</evidence>
<comment type="similarity">
    <text evidence="2 5">Belongs to the RecX family.</text>
</comment>
<dbReference type="GO" id="GO:0006282">
    <property type="term" value="P:regulation of DNA repair"/>
    <property type="evidence" value="ECO:0007669"/>
    <property type="project" value="UniProtKB-UniRule"/>
</dbReference>
<dbReference type="Proteomes" id="UP000824140">
    <property type="component" value="Unassembled WGS sequence"/>
</dbReference>
<dbReference type="HAMAP" id="MF_01114">
    <property type="entry name" value="RecX"/>
    <property type="match status" value="1"/>
</dbReference>
<dbReference type="PANTHER" id="PTHR33602:SF1">
    <property type="entry name" value="REGULATORY PROTEIN RECX FAMILY PROTEIN"/>
    <property type="match status" value="1"/>
</dbReference>
<gene>
    <name evidence="5" type="primary">recX</name>
    <name evidence="9" type="ORF">IAA84_13415</name>
</gene>
<dbReference type="Pfam" id="PF21981">
    <property type="entry name" value="RecX_HTH3"/>
    <property type="match status" value="1"/>
</dbReference>
<comment type="function">
    <text evidence="5">Modulates RecA activity.</text>
</comment>
<dbReference type="Pfam" id="PF21982">
    <property type="entry name" value="RecX_HTH1"/>
    <property type="match status" value="1"/>
</dbReference>
<reference evidence="9" key="1">
    <citation type="submission" date="2020-10" db="EMBL/GenBank/DDBJ databases">
        <authorList>
            <person name="Gilroy R."/>
        </authorList>
    </citation>
    <scope>NUCLEOTIDE SEQUENCE</scope>
    <source>
        <strain evidence="9">13766</strain>
    </source>
</reference>
<evidence type="ECO:0000256" key="2">
    <source>
        <dbReference type="ARBA" id="ARBA00009695"/>
    </source>
</evidence>
<comment type="caution">
    <text evidence="9">The sequence shown here is derived from an EMBL/GenBank/DDBJ whole genome shotgun (WGS) entry which is preliminary data.</text>
</comment>
<keyword evidence="4 5" id="KW-0963">Cytoplasm</keyword>
<feature type="domain" description="RecX second three-helical" evidence="6">
    <location>
        <begin position="105"/>
        <end position="145"/>
    </location>
</feature>
<evidence type="ECO:0000259" key="7">
    <source>
        <dbReference type="Pfam" id="PF21981"/>
    </source>
</evidence>
<dbReference type="InterPro" id="IPR053924">
    <property type="entry name" value="RecX_HTH_2nd"/>
</dbReference>
<dbReference type="InterPro" id="IPR003783">
    <property type="entry name" value="Regulatory_RecX"/>
</dbReference>
<evidence type="ECO:0000313" key="9">
    <source>
        <dbReference type="EMBL" id="HIS94004.1"/>
    </source>
</evidence>
<dbReference type="InterPro" id="IPR036388">
    <property type="entry name" value="WH-like_DNA-bd_sf"/>
</dbReference>
<dbReference type="Gene3D" id="1.10.10.10">
    <property type="entry name" value="Winged helix-like DNA-binding domain superfamily/Winged helix DNA-binding domain"/>
    <property type="match status" value="3"/>
</dbReference>
<name>A0A9D1K6X2_9FIRM</name>
<dbReference type="EMBL" id="DVJN01000256">
    <property type="protein sequence ID" value="HIS94004.1"/>
    <property type="molecule type" value="Genomic_DNA"/>
</dbReference>
<dbReference type="InterPro" id="IPR053925">
    <property type="entry name" value="RecX_HTH_3rd"/>
</dbReference>
<feature type="domain" description="RecX first three-helical" evidence="8">
    <location>
        <begin position="59"/>
        <end position="98"/>
    </location>
</feature>
<dbReference type="GO" id="GO:0005737">
    <property type="term" value="C:cytoplasm"/>
    <property type="evidence" value="ECO:0007669"/>
    <property type="project" value="UniProtKB-SubCell"/>
</dbReference>
<accession>A0A9D1K6X2</accession>
<dbReference type="Pfam" id="PF02631">
    <property type="entry name" value="RecX_HTH2"/>
    <property type="match status" value="1"/>
</dbReference>
<evidence type="ECO:0000256" key="1">
    <source>
        <dbReference type="ARBA" id="ARBA00004496"/>
    </source>
</evidence>
<evidence type="ECO:0000256" key="4">
    <source>
        <dbReference type="ARBA" id="ARBA00022490"/>
    </source>
</evidence>
<comment type="subcellular location">
    <subcellularLocation>
        <location evidence="1 5">Cytoplasm</location>
    </subcellularLocation>
</comment>
<sequence>MDCIGEIRVRGGLATLCASGTALITVRVKDLKAHPVREGDELDAEEYAARVAPGQLADAYEAALCMLDRSAKTAWQIENALKQKGFVPSVRESVTERLRENRLIDDALFARRMVEAGQRSGTGIFALKQKMRAKGIAEEVAEEALATLGEDSQLAAARALAQKLAPRYAGQPPRQARGKLSQALARKGFSWDVIASALESLPEDPSAFWE</sequence>
<dbReference type="InterPro" id="IPR053926">
    <property type="entry name" value="RecX_HTH_1st"/>
</dbReference>
<evidence type="ECO:0000259" key="6">
    <source>
        <dbReference type="Pfam" id="PF02631"/>
    </source>
</evidence>
<dbReference type="AlphaFoldDB" id="A0A9D1K6X2"/>
<evidence type="ECO:0000313" key="10">
    <source>
        <dbReference type="Proteomes" id="UP000824140"/>
    </source>
</evidence>
<reference evidence="9" key="2">
    <citation type="journal article" date="2021" name="PeerJ">
        <title>Extensive microbial diversity within the chicken gut microbiome revealed by metagenomics and culture.</title>
        <authorList>
            <person name="Gilroy R."/>
            <person name="Ravi A."/>
            <person name="Getino M."/>
            <person name="Pursley I."/>
            <person name="Horton D.L."/>
            <person name="Alikhan N.F."/>
            <person name="Baker D."/>
            <person name="Gharbi K."/>
            <person name="Hall N."/>
            <person name="Watson M."/>
            <person name="Adriaenssens E.M."/>
            <person name="Foster-Nyarko E."/>
            <person name="Jarju S."/>
            <person name="Secka A."/>
            <person name="Antonio M."/>
            <person name="Oren A."/>
            <person name="Chaudhuri R.R."/>
            <person name="La Ragione R."/>
            <person name="Hildebrand F."/>
            <person name="Pallen M.J."/>
        </authorList>
    </citation>
    <scope>NUCLEOTIDE SEQUENCE</scope>
    <source>
        <strain evidence="9">13766</strain>
    </source>
</reference>
<feature type="domain" description="RecX third three-helical" evidence="7">
    <location>
        <begin position="151"/>
        <end position="198"/>
    </location>
</feature>
<proteinExistence type="inferred from homology"/>